<dbReference type="AlphaFoldDB" id="A0AAV1U3S9"/>
<comment type="caution">
    <text evidence="1">The sequence shown here is derived from an EMBL/GenBank/DDBJ whole genome shotgun (WGS) entry which is preliminary data.</text>
</comment>
<protein>
    <submittedName>
        <fullName evidence="1">Uncharacterized protein</fullName>
    </submittedName>
</protein>
<evidence type="ECO:0000313" key="2">
    <source>
        <dbReference type="Proteomes" id="UP001162060"/>
    </source>
</evidence>
<sequence length="67" mass="7685">MSTTCLQNATSDELLDAFGAAMQILKLKCLGSIEIFLGMRIEYEDLHGYIVDHEQINNKLLHKNYLR</sequence>
<organism evidence="1 2">
    <name type="scientific">Peronospora matthiolae</name>
    <dbReference type="NCBI Taxonomy" id="2874970"/>
    <lineage>
        <taxon>Eukaryota</taxon>
        <taxon>Sar</taxon>
        <taxon>Stramenopiles</taxon>
        <taxon>Oomycota</taxon>
        <taxon>Peronosporomycetes</taxon>
        <taxon>Peronosporales</taxon>
        <taxon>Peronosporaceae</taxon>
        <taxon>Peronospora</taxon>
    </lineage>
</organism>
<dbReference type="EMBL" id="CAKLBY020000153">
    <property type="protein sequence ID" value="CAK7929359.1"/>
    <property type="molecule type" value="Genomic_DNA"/>
</dbReference>
<accession>A0AAV1U3S9</accession>
<proteinExistence type="predicted"/>
<gene>
    <name evidence="1" type="ORF">PM001_LOCUS14509</name>
</gene>
<name>A0AAV1U3S9_9STRA</name>
<dbReference type="Proteomes" id="UP001162060">
    <property type="component" value="Unassembled WGS sequence"/>
</dbReference>
<evidence type="ECO:0000313" key="1">
    <source>
        <dbReference type="EMBL" id="CAK7929359.1"/>
    </source>
</evidence>
<reference evidence="1" key="1">
    <citation type="submission" date="2024-01" db="EMBL/GenBank/DDBJ databases">
        <authorList>
            <person name="Webb A."/>
        </authorList>
    </citation>
    <scope>NUCLEOTIDE SEQUENCE</scope>
    <source>
        <strain evidence="1">Pm1</strain>
    </source>
</reference>